<dbReference type="SUPFAM" id="SSF50156">
    <property type="entry name" value="PDZ domain-like"/>
    <property type="match status" value="1"/>
</dbReference>
<organism evidence="2 3">
    <name type="scientific">Salinactinospora qingdaonensis</name>
    <dbReference type="NCBI Taxonomy" id="702744"/>
    <lineage>
        <taxon>Bacteria</taxon>
        <taxon>Bacillati</taxon>
        <taxon>Actinomycetota</taxon>
        <taxon>Actinomycetes</taxon>
        <taxon>Streptosporangiales</taxon>
        <taxon>Nocardiopsidaceae</taxon>
        <taxon>Salinactinospora</taxon>
    </lineage>
</organism>
<dbReference type="Pfam" id="PF05362">
    <property type="entry name" value="Lon_C"/>
    <property type="match status" value="1"/>
</dbReference>
<dbReference type="SUPFAM" id="SSF54211">
    <property type="entry name" value="Ribosomal protein S5 domain 2-like"/>
    <property type="match status" value="1"/>
</dbReference>
<comment type="caution">
    <text evidence="2">The sequence shown here is derived from an EMBL/GenBank/DDBJ whole genome shotgun (WGS) entry which is preliminary data.</text>
</comment>
<evidence type="ECO:0000259" key="1">
    <source>
        <dbReference type="PROSITE" id="PS50106"/>
    </source>
</evidence>
<dbReference type="Pfam" id="PF13180">
    <property type="entry name" value="PDZ_2"/>
    <property type="match status" value="1"/>
</dbReference>
<proteinExistence type="predicted"/>
<dbReference type="InterPro" id="IPR008269">
    <property type="entry name" value="Lon_proteolytic"/>
</dbReference>
<dbReference type="InterPro" id="IPR001478">
    <property type="entry name" value="PDZ"/>
</dbReference>
<evidence type="ECO:0000313" key="3">
    <source>
        <dbReference type="Proteomes" id="UP001500908"/>
    </source>
</evidence>
<sequence length="349" mass="36569">MLRRAVTLIVAAVLLIGLAVGGMYLPVPYLIASPGITVDTLGEQDGESVIQVEGHESYEHEGGLSMVTVQYSGGPSARMDLFSALSAWLSPSQAVLPEEVLYPPGRSMDEIAETQSLQMDDSQELATAAAFNQLGIDYEVSAVVVSVNDGMPAQGTLKAEDRITHVDGEPVADKEEVVADVGDRQPGEPVELTIVRDGQTREFTIETTQSEEGGPIIGVMVGNDMRFPFEVDISVGDIGGPSAGMMFALGIMDHLSEEGLTGGHRIAGTGTIDADGDVGGVSGVEQKMVSAQRADAEYFFVAAESCSQTFDSAATGELKVISIEKLSDATAALAAIRTGEGVADLPRCE</sequence>
<accession>A0ABP7GP34</accession>
<dbReference type="InterPro" id="IPR020568">
    <property type="entry name" value="Ribosomal_Su5_D2-typ_SF"/>
</dbReference>
<dbReference type="Proteomes" id="UP001500908">
    <property type="component" value="Unassembled WGS sequence"/>
</dbReference>
<dbReference type="EMBL" id="BAABDD010000048">
    <property type="protein sequence ID" value="GAA3765683.1"/>
    <property type="molecule type" value="Genomic_DNA"/>
</dbReference>
<keyword evidence="3" id="KW-1185">Reference proteome</keyword>
<evidence type="ECO:0000313" key="2">
    <source>
        <dbReference type="EMBL" id="GAA3765683.1"/>
    </source>
</evidence>
<dbReference type="PROSITE" id="PS50106">
    <property type="entry name" value="PDZ"/>
    <property type="match status" value="1"/>
</dbReference>
<dbReference type="InterPro" id="IPR036034">
    <property type="entry name" value="PDZ_sf"/>
</dbReference>
<dbReference type="Gene3D" id="3.30.230.10">
    <property type="match status" value="1"/>
</dbReference>
<dbReference type="RefSeq" id="WP_344977160.1">
    <property type="nucleotide sequence ID" value="NZ_BAABDD010000048.1"/>
</dbReference>
<protein>
    <submittedName>
        <fullName evidence="2">PDZ domain-containing protein</fullName>
    </submittedName>
</protein>
<dbReference type="InterPro" id="IPR014721">
    <property type="entry name" value="Ribsml_uS5_D2-typ_fold_subgr"/>
</dbReference>
<reference evidence="3" key="1">
    <citation type="journal article" date="2019" name="Int. J. Syst. Evol. Microbiol.">
        <title>The Global Catalogue of Microorganisms (GCM) 10K type strain sequencing project: providing services to taxonomists for standard genome sequencing and annotation.</title>
        <authorList>
            <consortium name="The Broad Institute Genomics Platform"/>
            <consortium name="The Broad Institute Genome Sequencing Center for Infectious Disease"/>
            <person name="Wu L."/>
            <person name="Ma J."/>
        </authorList>
    </citation>
    <scope>NUCLEOTIDE SEQUENCE [LARGE SCALE GENOMIC DNA]</scope>
    <source>
        <strain evidence="3">JCM 17137</strain>
    </source>
</reference>
<dbReference type="SMART" id="SM00228">
    <property type="entry name" value="PDZ"/>
    <property type="match status" value="1"/>
</dbReference>
<gene>
    <name evidence="2" type="ORF">GCM10022402_48680</name>
</gene>
<name>A0ABP7GP34_9ACTN</name>
<dbReference type="Gene3D" id="2.30.42.10">
    <property type="match status" value="1"/>
</dbReference>
<feature type="domain" description="PDZ" evidence="1">
    <location>
        <begin position="114"/>
        <end position="198"/>
    </location>
</feature>